<dbReference type="Pfam" id="PF07893">
    <property type="entry name" value="DUF1668"/>
    <property type="match status" value="1"/>
</dbReference>
<dbReference type="InterPro" id="IPR012871">
    <property type="entry name" value="DUF1668_ORYSA"/>
</dbReference>
<protein>
    <submittedName>
        <fullName evidence="1">Uncharacterized protein</fullName>
    </submittedName>
</protein>
<sequence>MCHLLWLMAPKICISNDDATYYFDTVAIEWRKAGEWVLPFRGKAEYVPELGLWLRLGLSAQRPYNLCSVDLSGVTMGSCDTQQPMVRDVVQDVDLPGDCSLTNAALVNMGFGRFCIARFLDRIHDDQDNPQVVVLIGVELEPDDRRGEGAFGITKHKSEYLASDSILCVL</sequence>
<dbReference type="PANTHER" id="PTHR33085">
    <property type="entry name" value="OS12G0113100 PROTEIN-RELATED"/>
    <property type="match status" value="1"/>
</dbReference>
<dbReference type="AlphaFoldDB" id="A0ABC8VHG7"/>
<proteinExistence type="predicted"/>
<dbReference type="EMBL" id="OZ075120">
    <property type="protein sequence ID" value="CAL4890904.1"/>
    <property type="molecule type" value="Genomic_DNA"/>
</dbReference>
<dbReference type="Proteomes" id="UP001497457">
    <property type="component" value="Chromosome 10rd"/>
</dbReference>
<name>A0ABC8VHG7_9POAL</name>
<reference evidence="1" key="1">
    <citation type="submission" date="2024-10" db="EMBL/GenBank/DDBJ databases">
        <authorList>
            <person name="Ryan C."/>
        </authorList>
    </citation>
    <scope>NUCLEOTIDE SEQUENCE [LARGE SCALE GENOMIC DNA]</scope>
</reference>
<dbReference type="PANTHER" id="PTHR33085:SF43">
    <property type="entry name" value="DUF1618 DOMAIN-CONTAINING PROTEIN"/>
    <property type="match status" value="1"/>
</dbReference>
<accession>A0ABC8VHG7</accession>
<gene>
    <name evidence="1" type="ORF">URODEC1_LOCUS3508</name>
</gene>
<keyword evidence="2" id="KW-1185">Reference proteome</keyword>
<organism evidence="1 2">
    <name type="scientific">Urochloa decumbens</name>
    <dbReference type="NCBI Taxonomy" id="240449"/>
    <lineage>
        <taxon>Eukaryota</taxon>
        <taxon>Viridiplantae</taxon>
        <taxon>Streptophyta</taxon>
        <taxon>Embryophyta</taxon>
        <taxon>Tracheophyta</taxon>
        <taxon>Spermatophyta</taxon>
        <taxon>Magnoliopsida</taxon>
        <taxon>Liliopsida</taxon>
        <taxon>Poales</taxon>
        <taxon>Poaceae</taxon>
        <taxon>PACMAD clade</taxon>
        <taxon>Panicoideae</taxon>
        <taxon>Panicodae</taxon>
        <taxon>Paniceae</taxon>
        <taxon>Melinidinae</taxon>
        <taxon>Urochloa</taxon>
    </lineage>
</organism>
<evidence type="ECO:0000313" key="2">
    <source>
        <dbReference type="Proteomes" id="UP001497457"/>
    </source>
</evidence>
<evidence type="ECO:0000313" key="1">
    <source>
        <dbReference type="EMBL" id="CAL4890904.1"/>
    </source>
</evidence>